<dbReference type="Gene3D" id="3.30.1360.120">
    <property type="entry name" value="Probable tRNA modification gtpase trme, domain 1"/>
    <property type="match status" value="1"/>
</dbReference>
<name>A0AAE3HM54_9GAMM</name>
<comment type="caution">
    <text evidence="2">The sequence shown here is derived from an EMBL/GenBank/DDBJ whole genome shotgun (WGS) entry which is preliminary data.</text>
</comment>
<dbReference type="InterPro" id="IPR006222">
    <property type="entry name" value="GCVT_N"/>
</dbReference>
<keyword evidence="3" id="KW-1185">Reference proteome</keyword>
<proteinExistence type="predicted"/>
<dbReference type="EC" id="1.5.3.1" evidence="2"/>
<dbReference type="SUPFAM" id="SSF103025">
    <property type="entry name" value="Folate-binding domain"/>
    <property type="match status" value="1"/>
</dbReference>
<sequence length="237" mass="26245">MSANPAKPTDFACRPFHYPALEADGAYFESLGESVIAASFDENIESECKQAANLGLADLSPLPRTGFKGKQAINWLSDTGLSIGEENNYSWLQTDQTLIARLADTEALVLSDLNARSDLCRRLEKQNAEQMPEQCYHVPRQDSSAWFIVTGKHADIMFAKLCAVDMRLSRFKSGSIAQTSMARMNAIAIRHDLGEIPAFHILFDSASADYLWRMLKDAMSEFSGKPVGYNAICHLAQ</sequence>
<evidence type="ECO:0000313" key="2">
    <source>
        <dbReference type="EMBL" id="MCS3903828.1"/>
    </source>
</evidence>
<reference evidence="2" key="1">
    <citation type="submission" date="2022-08" db="EMBL/GenBank/DDBJ databases">
        <title>Genomic Encyclopedia of Type Strains, Phase III (KMG-III): the genomes of soil and plant-associated and newly described type strains.</title>
        <authorList>
            <person name="Whitman W."/>
        </authorList>
    </citation>
    <scope>NUCLEOTIDE SEQUENCE</scope>
    <source>
        <strain evidence="2">HMT 1</strain>
    </source>
</reference>
<dbReference type="AlphaFoldDB" id="A0AAE3HM54"/>
<dbReference type="GO" id="GO:0008115">
    <property type="term" value="F:sarcosine oxidase activity"/>
    <property type="evidence" value="ECO:0007669"/>
    <property type="project" value="UniProtKB-EC"/>
</dbReference>
<dbReference type="EMBL" id="JANUCT010000012">
    <property type="protein sequence ID" value="MCS3903828.1"/>
    <property type="molecule type" value="Genomic_DNA"/>
</dbReference>
<evidence type="ECO:0000313" key="3">
    <source>
        <dbReference type="Proteomes" id="UP001204445"/>
    </source>
</evidence>
<feature type="domain" description="GCVT N-terminal" evidence="1">
    <location>
        <begin position="18"/>
        <end position="233"/>
    </location>
</feature>
<organism evidence="2 3">
    <name type="scientific">Methylohalomonas lacus</name>
    <dbReference type="NCBI Taxonomy" id="398773"/>
    <lineage>
        <taxon>Bacteria</taxon>
        <taxon>Pseudomonadati</taxon>
        <taxon>Pseudomonadota</taxon>
        <taxon>Gammaproteobacteria</taxon>
        <taxon>Methylohalomonadales</taxon>
        <taxon>Methylohalomonadaceae</taxon>
        <taxon>Methylohalomonas</taxon>
    </lineage>
</organism>
<protein>
    <submittedName>
        <fullName evidence="2">Sarcosine oxidase subunit gamma</fullName>
        <ecNumber evidence="2">1.5.3.1</ecNumber>
    </submittedName>
</protein>
<gene>
    <name evidence="2" type="ORF">J2T55_001860</name>
</gene>
<evidence type="ECO:0000259" key="1">
    <source>
        <dbReference type="Pfam" id="PF01571"/>
    </source>
</evidence>
<dbReference type="Proteomes" id="UP001204445">
    <property type="component" value="Unassembled WGS sequence"/>
</dbReference>
<keyword evidence="2" id="KW-0560">Oxidoreductase</keyword>
<dbReference type="InterPro" id="IPR027266">
    <property type="entry name" value="TrmE/GcvT-like"/>
</dbReference>
<dbReference type="RefSeq" id="WP_259055803.1">
    <property type="nucleotide sequence ID" value="NZ_JANUCT010000012.1"/>
</dbReference>
<accession>A0AAE3HM54</accession>
<dbReference type="Pfam" id="PF01571">
    <property type="entry name" value="GCV_T"/>
    <property type="match status" value="1"/>
</dbReference>